<dbReference type="PROSITE" id="PS50049">
    <property type="entry name" value="THD_2"/>
    <property type="match status" value="1"/>
</dbReference>
<dbReference type="PANTHER" id="PTHR15153:SF0">
    <property type="entry name" value="TUMOR NECROSIS FACTOR LIGAND SUPERFAMILY MEMBER 9"/>
    <property type="match status" value="1"/>
</dbReference>
<keyword evidence="3" id="KW-1133">Transmembrane helix</keyword>
<feature type="domain" description="THD" evidence="4">
    <location>
        <begin position="136"/>
        <end position="288"/>
    </location>
</feature>
<evidence type="ECO:0000313" key="6">
    <source>
        <dbReference type="Proteomes" id="UP000694547"/>
    </source>
</evidence>
<dbReference type="SUPFAM" id="SSF49842">
    <property type="entry name" value="TNF-like"/>
    <property type="match status" value="1"/>
</dbReference>
<evidence type="ECO:0000256" key="2">
    <source>
        <dbReference type="SAM" id="MobiDB-lite"/>
    </source>
</evidence>
<dbReference type="GO" id="GO:0045585">
    <property type="term" value="P:positive regulation of cytotoxic T cell differentiation"/>
    <property type="evidence" value="ECO:0007669"/>
    <property type="project" value="TreeGrafter"/>
</dbReference>
<proteinExistence type="inferred from homology"/>
<protein>
    <submittedName>
        <fullName evidence="5">Tumor necrosis factor (ligand) superfamily, member 9</fullName>
    </submittedName>
</protein>
<dbReference type="GO" id="GO:0005886">
    <property type="term" value="C:plasma membrane"/>
    <property type="evidence" value="ECO:0007669"/>
    <property type="project" value="Ensembl"/>
</dbReference>
<name>A0A8C8U278_PERMB</name>
<organism evidence="5 6">
    <name type="scientific">Peromyscus maniculatus bairdii</name>
    <name type="common">Prairie deer mouse</name>
    <dbReference type="NCBI Taxonomy" id="230844"/>
    <lineage>
        <taxon>Eukaryota</taxon>
        <taxon>Metazoa</taxon>
        <taxon>Chordata</taxon>
        <taxon>Craniata</taxon>
        <taxon>Vertebrata</taxon>
        <taxon>Euteleostomi</taxon>
        <taxon>Mammalia</taxon>
        <taxon>Eutheria</taxon>
        <taxon>Euarchontoglires</taxon>
        <taxon>Glires</taxon>
        <taxon>Rodentia</taxon>
        <taxon>Myomorpha</taxon>
        <taxon>Muroidea</taxon>
        <taxon>Cricetidae</taxon>
        <taxon>Neotominae</taxon>
        <taxon>Peromyscus</taxon>
    </lineage>
</organism>
<accession>A0A8C8U278</accession>
<keyword evidence="3" id="KW-0812">Transmembrane</keyword>
<comment type="similarity">
    <text evidence="1">Belongs to the tumor necrosis factor family.</text>
</comment>
<dbReference type="InterPro" id="IPR006052">
    <property type="entry name" value="TNF_dom"/>
</dbReference>
<reference evidence="5 6" key="1">
    <citation type="submission" date="2018-10" db="EMBL/GenBank/DDBJ databases">
        <title>Improved assembly of the deer mouse Peromyscus maniculatus genome.</title>
        <authorList>
            <person name="Lassance J.-M."/>
            <person name="Hoekstra H.E."/>
        </authorList>
    </citation>
    <scope>NUCLEOTIDE SEQUENCE [LARGE SCALE GENOMIC DNA]</scope>
</reference>
<evidence type="ECO:0000256" key="3">
    <source>
        <dbReference type="SAM" id="Phobius"/>
    </source>
</evidence>
<dbReference type="GO" id="GO:0033084">
    <property type="term" value="P:regulation of immature T cell proliferation in thymus"/>
    <property type="evidence" value="ECO:0007669"/>
    <property type="project" value="Ensembl"/>
</dbReference>
<reference evidence="5" key="2">
    <citation type="submission" date="2025-08" db="UniProtKB">
        <authorList>
            <consortium name="Ensembl"/>
        </authorList>
    </citation>
    <scope>IDENTIFICATION</scope>
</reference>
<sequence>MDQSTLDAEDSVEARHPSGTMRPMNATLHAVAELPSDAAFLADTMRPADGEHPEDAAGPTVNVQDPEARAWPPAPHSHSRCQLLYRLGALVVVLLVSGLIAFFTLVLITQEKTPNPTGTHVHQTGCPNTTGQGSPVFAKLQAKNQALLDNVTLSWHFQNGAGSSYLSQGLSYDKEQHELVVDKAGLYFVVLQLKLSPVSKNMEHQVRGQVSLVLQLDPQVDDLDSSALTVDLFPCSMEASLVEGSWSGLIPLKAGHRLSVNLRAYLHGAREAYNDWQLSQTNFTSFVLFLVGPDTPREC</sequence>
<feature type="transmembrane region" description="Helical" evidence="3">
    <location>
        <begin position="83"/>
        <end position="108"/>
    </location>
</feature>
<dbReference type="InterPro" id="IPR021184">
    <property type="entry name" value="TNF_CS"/>
</dbReference>
<dbReference type="Gene3D" id="2.60.120.40">
    <property type="match status" value="1"/>
</dbReference>
<dbReference type="AlphaFoldDB" id="A0A8C8U278"/>
<dbReference type="Ensembl" id="ENSPEMT00000028548.2">
    <property type="protein sequence ID" value="ENSPEMP00000024166.2"/>
    <property type="gene ID" value="ENSPEMG00000020989.2"/>
</dbReference>
<evidence type="ECO:0000313" key="5">
    <source>
        <dbReference type="Ensembl" id="ENSPEMP00000024166.2"/>
    </source>
</evidence>
<reference evidence="5" key="3">
    <citation type="submission" date="2025-09" db="UniProtKB">
        <authorList>
            <consortium name="Ensembl"/>
        </authorList>
    </citation>
    <scope>IDENTIFICATION</scope>
</reference>
<dbReference type="Proteomes" id="UP000694547">
    <property type="component" value="Chromosome 22"/>
</dbReference>
<dbReference type="GeneTree" id="ENSGT00390000006244"/>
<evidence type="ECO:0000256" key="1">
    <source>
        <dbReference type="ARBA" id="ARBA00008670"/>
    </source>
</evidence>
<dbReference type="GO" id="GO:0042104">
    <property type="term" value="P:positive regulation of activated T cell proliferation"/>
    <property type="evidence" value="ECO:0007669"/>
    <property type="project" value="TreeGrafter"/>
</dbReference>
<keyword evidence="3" id="KW-0472">Membrane</keyword>
<dbReference type="SMART" id="SM00207">
    <property type="entry name" value="TNF"/>
    <property type="match status" value="1"/>
</dbReference>
<dbReference type="GO" id="GO:0005164">
    <property type="term" value="F:tumor necrosis factor receptor binding"/>
    <property type="evidence" value="ECO:0007669"/>
    <property type="project" value="InterPro"/>
</dbReference>
<dbReference type="Pfam" id="PF00229">
    <property type="entry name" value="TNF"/>
    <property type="match status" value="1"/>
</dbReference>
<keyword evidence="6" id="KW-1185">Reference proteome</keyword>
<dbReference type="PANTHER" id="PTHR15153">
    <property type="entry name" value="TUMOR NECROSIS FACTOR LIGAND SUPERFAMILY MEMBER 9"/>
    <property type="match status" value="1"/>
</dbReference>
<feature type="region of interest" description="Disordered" evidence="2">
    <location>
        <begin position="1"/>
        <end position="22"/>
    </location>
</feature>
<evidence type="ECO:0000259" key="4">
    <source>
        <dbReference type="PROSITE" id="PS50049"/>
    </source>
</evidence>
<dbReference type="GO" id="GO:0006955">
    <property type="term" value="P:immune response"/>
    <property type="evidence" value="ECO:0007669"/>
    <property type="project" value="InterPro"/>
</dbReference>
<dbReference type="InterPro" id="IPR008983">
    <property type="entry name" value="Tumour_necrosis_fac-like_dom"/>
</dbReference>
<dbReference type="PROSITE" id="PS00251">
    <property type="entry name" value="THD_1"/>
    <property type="match status" value="1"/>
</dbReference>
<dbReference type="InterPro" id="IPR042373">
    <property type="entry name" value="TNFSF9"/>
</dbReference>